<dbReference type="AlphaFoldDB" id="A0A6G7B7N5"/>
<dbReference type="GO" id="GO:0005975">
    <property type="term" value="P:carbohydrate metabolic process"/>
    <property type="evidence" value="ECO:0007669"/>
    <property type="project" value="InterPro"/>
</dbReference>
<proteinExistence type="predicted"/>
<organism evidence="1 2">
    <name type="scientific">Lactobacillus iners</name>
    <dbReference type="NCBI Taxonomy" id="147802"/>
    <lineage>
        <taxon>Bacteria</taxon>
        <taxon>Bacillati</taxon>
        <taxon>Bacillota</taxon>
        <taxon>Bacilli</taxon>
        <taxon>Lactobacillales</taxon>
        <taxon>Lactobacillaceae</taxon>
        <taxon>Lactobacillus</taxon>
    </lineage>
</organism>
<evidence type="ECO:0000313" key="2">
    <source>
        <dbReference type="Proteomes" id="UP000501676"/>
    </source>
</evidence>
<dbReference type="GO" id="GO:0016853">
    <property type="term" value="F:isomerase activity"/>
    <property type="evidence" value="ECO:0007669"/>
    <property type="project" value="InterPro"/>
</dbReference>
<dbReference type="InterPro" id="IPR011013">
    <property type="entry name" value="Gal_mutarotase_sf_dom"/>
</dbReference>
<accession>A0A6G7B7N5</accession>
<dbReference type="InterPro" id="IPR037481">
    <property type="entry name" value="LacX"/>
</dbReference>
<dbReference type="InterPro" id="IPR014718">
    <property type="entry name" value="GH-type_carb-bd"/>
</dbReference>
<protein>
    <submittedName>
        <fullName evidence="1">Aldose 1-epimerase family protein</fullName>
    </submittedName>
</protein>
<dbReference type="Proteomes" id="UP000501676">
    <property type="component" value="Chromosome"/>
</dbReference>
<sequence length="290" mass="33347">MKQVTIENDVLAIKVALLGAEVQEVKSLKDNFSYIWYADAKYWGRHAPVLFPFIGRSYENKYLIDGKEYNMKQHGFLRDQVFKIVDKQKNKLVLQHSATEETKLVYPYSYTVTITYTLEDTYLHINYEIDNNDAKDMYYSFGFHPGFNLNSDLSNYSLQFEPKLNSLPTLLVEPNPFRNGKIADTQLQNGKLELNYPMLDNGVKIYDISDIKTVSLISCGDAHQVTEDIADFPYLAVWSSENKKAPFLCVEPFRGLPDQYGKTIDIKDKLGEQHIAANSNDQFTVSLNFK</sequence>
<gene>
    <name evidence="1" type="ORF">G6Z83_01425</name>
</gene>
<dbReference type="Pfam" id="PF01263">
    <property type="entry name" value="Aldose_epim"/>
    <property type="match status" value="1"/>
</dbReference>
<evidence type="ECO:0000313" key="1">
    <source>
        <dbReference type="EMBL" id="QIH23428.1"/>
    </source>
</evidence>
<dbReference type="CDD" id="cd09024">
    <property type="entry name" value="Aldose_epim_lacX"/>
    <property type="match status" value="1"/>
</dbReference>
<name>A0A6G7B7N5_9LACO</name>
<dbReference type="RefSeq" id="WP_164823892.1">
    <property type="nucleotide sequence ID" value="NZ_CP049228.1"/>
</dbReference>
<reference evidence="1 2" key="1">
    <citation type="submission" date="2020-02" db="EMBL/GenBank/DDBJ databases">
        <title>Complete genome sequences of six Lactobacillus iners strains isolated from the human vagina.</title>
        <authorList>
            <person name="France M.T."/>
            <person name="Rutt L."/>
            <person name="Narina S."/>
            <person name="Arbaugh S."/>
            <person name="Humphrys M.S."/>
            <person name="Ma B."/>
            <person name="Hayward M.R."/>
            <person name="Relman D."/>
            <person name="Kwon D.S."/>
            <person name="Ravel J."/>
        </authorList>
    </citation>
    <scope>NUCLEOTIDE SEQUENCE [LARGE SCALE GENOMIC DNA]</scope>
    <source>
        <strain evidence="1 2">C0210C1</strain>
    </source>
</reference>
<dbReference type="EMBL" id="CP049228">
    <property type="protein sequence ID" value="QIH23428.1"/>
    <property type="molecule type" value="Genomic_DNA"/>
</dbReference>
<dbReference type="Gene3D" id="2.70.98.10">
    <property type="match status" value="1"/>
</dbReference>
<dbReference type="GO" id="GO:0030246">
    <property type="term" value="F:carbohydrate binding"/>
    <property type="evidence" value="ECO:0007669"/>
    <property type="project" value="InterPro"/>
</dbReference>
<dbReference type="InterPro" id="IPR008183">
    <property type="entry name" value="Aldose_1/G6P_1-epimerase"/>
</dbReference>
<dbReference type="SUPFAM" id="SSF74650">
    <property type="entry name" value="Galactose mutarotase-like"/>
    <property type="match status" value="1"/>
</dbReference>